<gene>
    <name evidence="1" type="ORF">SDC9_199580</name>
</gene>
<dbReference type="AlphaFoldDB" id="A0A645INE6"/>
<protein>
    <recommendedName>
        <fullName evidence="2">CGGC domain-containing protein</fullName>
    </recommendedName>
</protein>
<evidence type="ECO:0008006" key="2">
    <source>
        <dbReference type="Google" id="ProtNLM"/>
    </source>
</evidence>
<evidence type="ECO:0000313" key="1">
    <source>
        <dbReference type="EMBL" id="MPN51929.1"/>
    </source>
</evidence>
<accession>A0A645INE6</accession>
<comment type="caution">
    <text evidence="1">The sequence shown here is derived from an EMBL/GenBank/DDBJ whole genome shotgun (WGS) entry which is preliminary data.</text>
</comment>
<organism evidence="1">
    <name type="scientific">bioreactor metagenome</name>
    <dbReference type="NCBI Taxonomy" id="1076179"/>
    <lineage>
        <taxon>unclassified sequences</taxon>
        <taxon>metagenomes</taxon>
        <taxon>ecological metagenomes</taxon>
    </lineage>
</organism>
<name>A0A645INE6_9ZZZZ</name>
<reference evidence="1" key="1">
    <citation type="submission" date="2019-08" db="EMBL/GenBank/DDBJ databases">
        <authorList>
            <person name="Kucharzyk K."/>
            <person name="Murdoch R.W."/>
            <person name="Higgins S."/>
            <person name="Loffler F."/>
        </authorList>
    </citation>
    <scope>NUCLEOTIDE SEQUENCE</scope>
</reference>
<dbReference type="EMBL" id="VSSQ01117513">
    <property type="protein sequence ID" value="MPN51929.1"/>
    <property type="molecule type" value="Genomic_DNA"/>
</dbReference>
<sequence length="127" mass="13737">MTQPFEQLEASRVGIIQCACGPLYPRLEQVARSMGGEIVGHEVCKNAVESRGTYKCMNPGNCPGQAEKVLALKKLGAQTILIGHCSDCTNTVMGSAPKLGLEVRHITDHVLLTMGQPVLRTFDETQL</sequence>
<proteinExistence type="predicted"/>